<protein>
    <submittedName>
        <fullName evidence="2">FG-GAP repeat protein</fullName>
    </submittedName>
</protein>
<name>B8J5F3_ANAD2</name>
<dbReference type="EMBL" id="CP001359">
    <property type="protein sequence ID" value="ACL66815.1"/>
    <property type="molecule type" value="Genomic_DNA"/>
</dbReference>
<dbReference type="Proteomes" id="UP000007089">
    <property type="component" value="Chromosome"/>
</dbReference>
<gene>
    <name evidence="2" type="ordered locus">A2cp1_3485</name>
</gene>
<sequence length="468" mass="45917">MTPRAAIPVLPPALLAALALAALPARAQAPGAAPPALAAAAEALADALGPPPDGRRALALSVETRARALAAPLEAALEAALARRGYAVTPARAPASEAEAAARASGQDWLLRVQAGLVPGRRELSLVGEVIPAWASFFLQHRPGARAIPPRLVQARAAADPDTLLLAREDRPAGAGFASVRALGQVPDEVLALAVGEPGGGGVRAIVAVTSTEAWVLSSGGAPVARRALEPGERTPVRAPAAALAVGEFGGGRIAVRLAGAARGEVLALRDGALQPAGALDGTPVCAAEGVRVWGAFAPGRGELLDRLAADPASLTAAPPAAGGAAPAAPRRLYRVTAAPHGGPVAVAALGVDGRLDLLGPDLAPAAAPLRGVGAGLALADLDGDGAPELVVSEPGPGAPDRVRVLRTSGGPPLLESGPVAGRILAGAGGDLTGDGVDDAVLGSVGAGPDGRPVTTLLLVSADAREAP</sequence>
<proteinExistence type="predicted"/>
<keyword evidence="3" id="KW-1185">Reference proteome</keyword>
<evidence type="ECO:0000256" key="1">
    <source>
        <dbReference type="SAM" id="SignalP"/>
    </source>
</evidence>
<evidence type="ECO:0000313" key="3">
    <source>
        <dbReference type="Proteomes" id="UP000007089"/>
    </source>
</evidence>
<organism evidence="2 3">
    <name type="scientific">Anaeromyxobacter dehalogenans (strain ATCC BAA-258 / DSM 21875 / 2CP-1)</name>
    <dbReference type="NCBI Taxonomy" id="455488"/>
    <lineage>
        <taxon>Bacteria</taxon>
        <taxon>Pseudomonadati</taxon>
        <taxon>Myxococcota</taxon>
        <taxon>Myxococcia</taxon>
        <taxon>Myxococcales</taxon>
        <taxon>Cystobacterineae</taxon>
        <taxon>Anaeromyxobacteraceae</taxon>
        <taxon>Anaeromyxobacter</taxon>
    </lineage>
</organism>
<keyword evidence="1" id="KW-0732">Signal</keyword>
<dbReference type="KEGG" id="acp:A2cp1_3485"/>
<dbReference type="HOGENOM" id="CLU_583483_0_0_7"/>
<dbReference type="InterPro" id="IPR028994">
    <property type="entry name" value="Integrin_alpha_N"/>
</dbReference>
<feature type="signal peptide" evidence="1">
    <location>
        <begin position="1"/>
        <end position="27"/>
    </location>
</feature>
<evidence type="ECO:0000313" key="2">
    <source>
        <dbReference type="EMBL" id="ACL66815.1"/>
    </source>
</evidence>
<feature type="chain" id="PRO_5002875111" evidence="1">
    <location>
        <begin position="28"/>
        <end position="468"/>
    </location>
</feature>
<accession>B8J5F3</accession>
<dbReference type="AlphaFoldDB" id="B8J5F3"/>
<reference evidence="2" key="1">
    <citation type="submission" date="2009-01" db="EMBL/GenBank/DDBJ databases">
        <title>Complete sequence of Anaeromyxobacter dehalogenans 2CP-1.</title>
        <authorList>
            <consortium name="US DOE Joint Genome Institute"/>
            <person name="Lucas S."/>
            <person name="Copeland A."/>
            <person name="Lapidus A."/>
            <person name="Glavina del Rio T."/>
            <person name="Dalin E."/>
            <person name="Tice H."/>
            <person name="Bruce D."/>
            <person name="Goodwin L."/>
            <person name="Pitluck S."/>
            <person name="Saunders E."/>
            <person name="Brettin T."/>
            <person name="Detter J.C."/>
            <person name="Han C."/>
            <person name="Larimer F."/>
            <person name="Land M."/>
            <person name="Hauser L."/>
            <person name="Kyrpides N."/>
            <person name="Ovchinnikova G."/>
            <person name="Beliaev A.S."/>
            <person name="Richardson P."/>
        </authorList>
    </citation>
    <scope>NUCLEOTIDE SEQUENCE</scope>
    <source>
        <strain evidence="2">2CP-1</strain>
    </source>
</reference>
<dbReference type="SUPFAM" id="SSF69318">
    <property type="entry name" value="Integrin alpha N-terminal domain"/>
    <property type="match status" value="1"/>
</dbReference>
<dbReference type="Gene3D" id="2.130.10.130">
    <property type="entry name" value="Integrin alpha, N-terminal"/>
    <property type="match status" value="1"/>
</dbReference>